<reference evidence="3 4" key="1">
    <citation type="journal article" date="2019" name="Plant Biotechnol. J.">
        <title>The red bayberry genome and genetic basis of sex determination.</title>
        <authorList>
            <person name="Jia H.M."/>
            <person name="Jia H.J."/>
            <person name="Cai Q.L."/>
            <person name="Wang Y."/>
            <person name="Zhao H.B."/>
            <person name="Yang W.F."/>
            <person name="Wang G.Y."/>
            <person name="Li Y.H."/>
            <person name="Zhan D.L."/>
            <person name="Shen Y.T."/>
            <person name="Niu Q.F."/>
            <person name="Chang L."/>
            <person name="Qiu J."/>
            <person name="Zhao L."/>
            <person name="Xie H.B."/>
            <person name="Fu W.Y."/>
            <person name="Jin J."/>
            <person name="Li X.W."/>
            <person name="Jiao Y."/>
            <person name="Zhou C.C."/>
            <person name="Tu T."/>
            <person name="Chai C.Y."/>
            <person name="Gao J.L."/>
            <person name="Fan L.J."/>
            <person name="van de Weg E."/>
            <person name="Wang J.Y."/>
            <person name="Gao Z.S."/>
        </authorList>
    </citation>
    <scope>NUCLEOTIDE SEQUENCE [LARGE SCALE GENOMIC DNA]</scope>
    <source>
        <tissue evidence="3">Leaves</tissue>
    </source>
</reference>
<dbReference type="GO" id="GO:0006952">
    <property type="term" value="P:defense response"/>
    <property type="evidence" value="ECO:0007669"/>
    <property type="project" value="InterPro"/>
</dbReference>
<sequence length="891" mass="101933">MSRFDVAHSSLLYRMKFGQSRDGCQILQGIDQLRPRLGVQVQKPNLPTQNQFLLASQQQQGTNKIEAIVLNDLPRGDDIIQLSPDAFMGMKRLRLFIIKVAYEDYDGCEDYDEDVDYTYCSCDDVDNGTLRLIDDDDVIQLSPDACVSGELNSLPNELKVIDWDGYHLPPSLPSNFQGNKLSYLRMTFSRIQDARMDFPRLTVMNFSRSKLLTKIPNLSRNSNLKELILSRCTNLEEIHESVGLLDKLVRFDLRGCSKLRSFPGSIKLRSLEFFNLRCCSSLQHFPEIEGEMKNLRKIYLNGSGIKELPSSIINISGLCSLECTLCKNLMHLPGIIFQLQHLESVQITACPQFRGFGEKLMEDNRQFMASIMPNREYEISWSPPRNSSVSRLRSLEFNICKNLTHLPEHLPGIIFQLQHLESVRIEQCPQFRGFGEKLMEDNRQFMASIVPNGEYEISGSPPRNSSISGLLSLEFYCCENLTHLPGIIFQLQHLESVRIEQCPQFRGFGEKLMEDNRQFMASIVPNGEYEISGSPPRNSSISNDDCYKEAAVQASEFLRPENFVLPEFSCFRNSTWQPSLSELGIIGCDIVSLPASIKRFVRLRRLSLVNCKQLQEIPELPQSIVKVIATGCISLESFPQVSKKFQFDTSDDSLDKLIWLDLCGCHKMLEKLRNPVLSPWLRTDYVLDGIAYYRRGPPTWFSHREENRCRISVIFQECLEEAITIALCAVIVQAWGGISASASIVREGRSPRLVDGTTIAIGNESTWPPPHLFLAYTTVEPSELERNHLEVEFSASYYGDIASCEVHRVHEHKKRVETLKRKRDDVLQMDVSNAEPENLLDLLSMIDLYESSRELRQKQDRCWRPKILQILLSLIQKQTQDTVVKHWSQIL</sequence>
<dbReference type="Pfam" id="PF23286">
    <property type="entry name" value="LRR_13"/>
    <property type="match status" value="1"/>
</dbReference>
<dbReference type="EMBL" id="RXIC02000025">
    <property type="protein sequence ID" value="KAB1206005.1"/>
    <property type="molecule type" value="Genomic_DNA"/>
</dbReference>
<evidence type="ECO:0000256" key="1">
    <source>
        <dbReference type="ARBA" id="ARBA00022821"/>
    </source>
</evidence>
<evidence type="ECO:0000313" key="3">
    <source>
        <dbReference type="EMBL" id="KAB1206005.1"/>
    </source>
</evidence>
<dbReference type="InterPro" id="IPR058546">
    <property type="entry name" value="RPS4B/Roq1-like_LRR"/>
</dbReference>
<dbReference type="OrthoDB" id="1936883at2759"/>
<protein>
    <submittedName>
        <fullName evidence="3">TMV resistance protein N</fullName>
    </submittedName>
</protein>
<evidence type="ECO:0000313" key="4">
    <source>
        <dbReference type="Proteomes" id="UP000516437"/>
    </source>
</evidence>
<dbReference type="SUPFAM" id="SSF52058">
    <property type="entry name" value="L domain-like"/>
    <property type="match status" value="1"/>
</dbReference>
<keyword evidence="4" id="KW-1185">Reference proteome</keyword>
<organism evidence="3 4">
    <name type="scientific">Morella rubra</name>
    <name type="common">Chinese bayberry</name>
    <dbReference type="NCBI Taxonomy" id="262757"/>
    <lineage>
        <taxon>Eukaryota</taxon>
        <taxon>Viridiplantae</taxon>
        <taxon>Streptophyta</taxon>
        <taxon>Embryophyta</taxon>
        <taxon>Tracheophyta</taxon>
        <taxon>Spermatophyta</taxon>
        <taxon>Magnoliopsida</taxon>
        <taxon>eudicotyledons</taxon>
        <taxon>Gunneridae</taxon>
        <taxon>Pentapetalae</taxon>
        <taxon>rosids</taxon>
        <taxon>fabids</taxon>
        <taxon>Fagales</taxon>
        <taxon>Myricaceae</taxon>
        <taxon>Morella</taxon>
    </lineage>
</organism>
<proteinExistence type="predicted"/>
<name>A0A6A1V030_9ROSI</name>
<gene>
    <name evidence="3" type="ORF">CJ030_MR7G025719</name>
</gene>
<dbReference type="PANTHER" id="PTHR11017:SF570">
    <property type="entry name" value="DISEASE RESISTANCE PROTEIN (TIR-NBS CLASS)-RELATED"/>
    <property type="match status" value="1"/>
</dbReference>
<keyword evidence="1" id="KW-0611">Plant defense</keyword>
<dbReference type="InterPro" id="IPR044974">
    <property type="entry name" value="Disease_R_plants"/>
</dbReference>
<accession>A0A6A1V030</accession>
<comment type="caution">
    <text evidence="3">The sequence shown here is derived from an EMBL/GenBank/DDBJ whole genome shotgun (WGS) entry which is preliminary data.</text>
</comment>
<dbReference type="AlphaFoldDB" id="A0A6A1V030"/>
<dbReference type="Proteomes" id="UP000516437">
    <property type="component" value="Chromosome 7"/>
</dbReference>
<dbReference type="PANTHER" id="PTHR11017">
    <property type="entry name" value="LEUCINE-RICH REPEAT-CONTAINING PROTEIN"/>
    <property type="match status" value="1"/>
</dbReference>
<dbReference type="InterPro" id="IPR032675">
    <property type="entry name" value="LRR_dom_sf"/>
</dbReference>
<feature type="domain" description="Disease resistance protein RPS4B/Roq1-like leucine-rich repeats" evidence="2">
    <location>
        <begin position="268"/>
        <end position="354"/>
    </location>
</feature>
<evidence type="ECO:0000259" key="2">
    <source>
        <dbReference type="Pfam" id="PF23286"/>
    </source>
</evidence>
<dbReference type="Gene3D" id="3.80.10.10">
    <property type="entry name" value="Ribonuclease Inhibitor"/>
    <property type="match status" value="3"/>
</dbReference>
<dbReference type="SUPFAM" id="SSF52047">
    <property type="entry name" value="RNI-like"/>
    <property type="match status" value="1"/>
</dbReference>